<reference evidence="3" key="2">
    <citation type="submission" date="2023-07" db="EMBL/GenBank/DDBJ databases">
        <title>Duganella aceri sp. nov., isolated from tree sap.</title>
        <authorList>
            <person name="Kim I.S."/>
        </authorList>
    </citation>
    <scope>NUCLEOTIDE SEQUENCE [LARGE SCALE GENOMIC DNA]</scope>
    <source>
        <strain evidence="3">SAP-35</strain>
    </source>
</reference>
<name>A0ABX0FJA0_9BURK</name>
<proteinExistence type="predicted"/>
<evidence type="ECO:0000313" key="2">
    <source>
        <dbReference type="EMBL" id="NGZ84585.1"/>
    </source>
</evidence>
<organism evidence="2 3">
    <name type="scientific">Duganella aceris</name>
    <dbReference type="NCBI Taxonomy" id="2703883"/>
    <lineage>
        <taxon>Bacteria</taxon>
        <taxon>Pseudomonadati</taxon>
        <taxon>Pseudomonadota</taxon>
        <taxon>Betaproteobacteria</taxon>
        <taxon>Burkholderiales</taxon>
        <taxon>Oxalobacteraceae</taxon>
        <taxon>Telluria group</taxon>
        <taxon>Duganella</taxon>
    </lineage>
</organism>
<evidence type="ECO:0000256" key="1">
    <source>
        <dbReference type="SAM" id="Phobius"/>
    </source>
</evidence>
<reference evidence="2 3" key="1">
    <citation type="submission" date="2020-01" db="EMBL/GenBank/DDBJ databases">
        <authorList>
            <person name="Lee S.D."/>
        </authorList>
    </citation>
    <scope>NUCLEOTIDE SEQUENCE [LARGE SCALE GENOMIC DNA]</scope>
    <source>
        <strain evidence="2 3">SAP-35</strain>
    </source>
</reference>
<gene>
    <name evidence="2" type="ORF">GW587_09975</name>
</gene>
<evidence type="ECO:0008006" key="4">
    <source>
        <dbReference type="Google" id="ProtNLM"/>
    </source>
</evidence>
<sequence>MTPKSATGKKTPALVALPTWIGEFGLIRTAVLTAIACAVFCLTAVLISLWKLQEADERMALAQRARDEAYSLYVHIDNEKRDIRNFQPRYINLERRGLIGAERRLEWVDAIRMAQERRQLPPLSYEIEPQQAVRMEAQLDLGDYQLHGSRMRLHMELLHEEDLLNFLADLRQTSFFAVQNCAVKRLGRVADSGPALGADCTLNWISLEKAPKAPPAERKKGKR</sequence>
<comment type="caution">
    <text evidence="2">The sequence shown here is derived from an EMBL/GenBank/DDBJ whole genome shotgun (WGS) entry which is preliminary data.</text>
</comment>
<accession>A0ABX0FJA0</accession>
<dbReference type="RefSeq" id="WP_166101889.1">
    <property type="nucleotide sequence ID" value="NZ_JAADJT010000004.1"/>
</dbReference>
<keyword evidence="1" id="KW-0472">Membrane</keyword>
<dbReference type="EMBL" id="JAADJT010000004">
    <property type="protein sequence ID" value="NGZ84585.1"/>
    <property type="molecule type" value="Genomic_DNA"/>
</dbReference>
<keyword evidence="1" id="KW-0812">Transmembrane</keyword>
<keyword evidence="3" id="KW-1185">Reference proteome</keyword>
<keyword evidence="1" id="KW-1133">Transmembrane helix</keyword>
<protein>
    <recommendedName>
        <fullName evidence="4">Type 4a pilus biogenesis protein PilO</fullName>
    </recommendedName>
</protein>
<feature type="transmembrane region" description="Helical" evidence="1">
    <location>
        <begin position="26"/>
        <end position="50"/>
    </location>
</feature>
<evidence type="ECO:0000313" key="3">
    <source>
        <dbReference type="Proteomes" id="UP000666369"/>
    </source>
</evidence>
<dbReference type="Proteomes" id="UP000666369">
    <property type="component" value="Unassembled WGS sequence"/>
</dbReference>